<dbReference type="AlphaFoldDB" id="A0A3N2GSC3"/>
<dbReference type="GeneID" id="301842849"/>
<feature type="transmembrane region" description="Helical" evidence="7">
    <location>
        <begin position="51"/>
        <end position="69"/>
    </location>
</feature>
<evidence type="ECO:0000256" key="7">
    <source>
        <dbReference type="SAM" id="Phobius"/>
    </source>
</evidence>
<gene>
    <name evidence="8" type="ORF">EDD35_1412</name>
</gene>
<evidence type="ECO:0000256" key="2">
    <source>
        <dbReference type="ARBA" id="ARBA00022475"/>
    </source>
</evidence>
<dbReference type="RefSeq" id="WP_408626425.1">
    <property type="nucleotide sequence ID" value="NZ_RKHY01000001.1"/>
</dbReference>
<organism evidence="8 9">
    <name type="scientific">Amycolatopsis thermoflava</name>
    <dbReference type="NCBI Taxonomy" id="84480"/>
    <lineage>
        <taxon>Bacteria</taxon>
        <taxon>Bacillati</taxon>
        <taxon>Actinomycetota</taxon>
        <taxon>Actinomycetes</taxon>
        <taxon>Pseudonocardiales</taxon>
        <taxon>Pseudonocardiaceae</taxon>
        <taxon>Amycolatopsis</taxon>
        <taxon>Amycolatopsis methanolica group</taxon>
    </lineage>
</organism>
<comment type="subcellular location">
    <subcellularLocation>
        <location evidence="1">Cell membrane</location>
        <topology evidence="1">Multi-pass membrane protein</topology>
    </subcellularLocation>
</comment>
<dbReference type="PANTHER" id="PTHR30482:SF10">
    <property type="entry name" value="HIGH-AFFINITY BRANCHED-CHAIN AMINO ACID TRANSPORT PROTEIN BRAE"/>
    <property type="match status" value="1"/>
</dbReference>
<sequence>MTMTETQTPQREASRAPLWRRSTLLRHACFAVLGLLGFWLLSIALDPFANLQLAQIAYTAIAVAGLTVLSGLSGQISLGHGAFVAVGAYTAALLLENAEWSLAPVLVVATAGTALVGTLVGVAAARLRGPYLAGATLALAVGLPSLADYHGLRDLLGGANGLIVSPPVPPLSLGETFPLERWQSWICGICLVVVLFLLANLSRSRLGRDMRLVREDEDAAALSGVHVARTQILAFCVSAGCAGLAGGLFAIVNNLAAPGAFTLALSLSLLTAAVLGGLGSLAGAVYGAVIVTLLPNWSTDLAQQADLPRAVYANIPLVLYGLVLILVILAFPGGIQSGVRRIGRLLRRNRKNRRRRDGPVQTPARGGRAHRGARAHLDRVRRWRFGRRQHARRD</sequence>
<evidence type="ECO:0000256" key="3">
    <source>
        <dbReference type="ARBA" id="ARBA00022692"/>
    </source>
</evidence>
<feature type="transmembrane region" description="Helical" evidence="7">
    <location>
        <begin position="182"/>
        <end position="201"/>
    </location>
</feature>
<feature type="transmembrane region" description="Helical" evidence="7">
    <location>
        <begin position="76"/>
        <end position="95"/>
    </location>
</feature>
<accession>A0A3N2GSC3</accession>
<feature type="transmembrane region" description="Helical" evidence="7">
    <location>
        <begin position="280"/>
        <end position="297"/>
    </location>
</feature>
<feature type="transmembrane region" description="Helical" evidence="7">
    <location>
        <begin position="24"/>
        <end position="45"/>
    </location>
</feature>
<dbReference type="EMBL" id="RKHY01000001">
    <property type="protein sequence ID" value="ROS39119.1"/>
    <property type="molecule type" value="Genomic_DNA"/>
</dbReference>
<name>A0A3N2GSC3_9PSEU</name>
<keyword evidence="3 7" id="KW-0812">Transmembrane</keyword>
<comment type="caution">
    <text evidence="8">The sequence shown here is derived from an EMBL/GenBank/DDBJ whole genome shotgun (WGS) entry which is preliminary data.</text>
</comment>
<evidence type="ECO:0000256" key="1">
    <source>
        <dbReference type="ARBA" id="ARBA00004651"/>
    </source>
</evidence>
<dbReference type="GO" id="GO:0015658">
    <property type="term" value="F:branched-chain amino acid transmembrane transporter activity"/>
    <property type="evidence" value="ECO:0007669"/>
    <property type="project" value="InterPro"/>
</dbReference>
<proteinExistence type="predicted"/>
<feature type="transmembrane region" description="Helical" evidence="7">
    <location>
        <begin position="317"/>
        <end position="339"/>
    </location>
</feature>
<feature type="transmembrane region" description="Helical" evidence="7">
    <location>
        <begin position="131"/>
        <end position="147"/>
    </location>
</feature>
<evidence type="ECO:0000256" key="6">
    <source>
        <dbReference type="SAM" id="MobiDB-lite"/>
    </source>
</evidence>
<evidence type="ECO:0000313" key="9">
    <source>
        <dbReference type="Proteomes" id="UP000274843"/>
    </source>
</evidence>
<dbReference type="PANTHER" id="PTHR30482">
    <property type="entry name" value="HIGH-AFFINITY BRANCHED-CHAIN AMINO ACID TRANSPORT SYSTEM PERMEASE"/>
    <property type="match status" value="1"/>
</dbReference>
<dbReference type="Pfam" id="PF02653">
    <property type="entry name" value="BPD_transp_2"/>
    <property type="match status" value="1"/>
</dbReference>
<feature type="transmembrane region" description="Helical" evidence="7">
    <location>
        <begin position="232"/>
        <end position="251"/>
    </location>
</feature>
<dbReference type="Proteomes" id="UP000274843">
    <property type="component" value="Unassembled WGS sequence"/>
</dbReference>
<keyword evidence="5 7" id="KW-0472">Membrane</keyword>
<dbReference type="GO" id="GO:0005886">
    <property type="term" value="C:plasma membrane"/>
    <property type="evidence" value="ECO:0007669"/>
    <property type="project" value="UniProtKB-SubCell"/>
</dbReference>
<feature type="transmembrane region" description="Helical" evidence="7">
    <location>
        <begin position="101"/>
        <end position="124"/>
    </location>
</feature>
<reference evidence="8 9" key="1">
    <citation type="submission" date="2018-11" db="EMBL/GenBank/DDBJ databases">
        <title>Sequencing the genomes of 1000 actinobacteria strains.</title>
        <authorList>
            <person name="Klenk H.-P."/>
        </authorList>
    </citation>
    <scope>NUCLEOTIDE SEQUENCE [LARGE SCALE GENOMIC DNA]</scope>
    <source>
        <strain evidence="8 9">DSM 44348</strain>
    </source>
</reference>
<dbReference type="InterPro" id="IPR001851">
    <property type="entry name" value="ABC_transp_permease"/>
</dbReference>
<evidence type="ECO:0000256" key="5">
    <source>
        <dbReference type="ARBA" id="ARBA00023136"/>
    </source>
</evidence>
<keyword evidence="4 7" id="KW-1133">Transmembrane helix</keyword>
<evidence type="ECO:0000256" key="4">
    <source>
        <dbReference type="ARBA" id="ARBA00022989"/>
    </source>
</evidence>
<feature type="region of interest" description="Disordered" evidence="6">
    <location>
        <begin position="350"/>
        <end position="374"/>
    </location>
</feature>
<keyword evidence="2" id="KW-1003">Cell membrane</keyword>
<protein>
    <submittedName>
        <fullName evidence="8">Amino acid/amide ABC transporter membrane protein 2 (HAAT family)</fullName>
    </submittedName>
</protein>
<keyword evidence="9" id="KW-1185">Reference proteome</keyword>
<evidence type="ECO:0000313" key="8">
    <source>
        <dbReference type="EMBL" id="ROS39119.1"/>
    </source>
</evidence>
<dbReference type="CDD" id="cd06581">
    <property type="entry name" value="TM_PBP1_LivM_like"/>
    <property type="match status" value="1"/>
</dbReference>
<dbReference type="InterPro" id="IPR043428">
    <property type="entry name" value="LivM-like"/>
</dbReference>